<gene>
    <name evidence="1" type="ORF">KIPB_011518</name>
</gene>
<organism evidence="1 2">
    <name type="scientific">Kipferlia bialata</name>
    <dbReference type="NCBI Taxonomy" id="797122"/>
    <lineage>
        <taxon>Eukaryota</taxon>
        <taxon>Metamonada</taxon>
        <taxon>Carpediemonas-like organisms</taxon>
        <taxon>Kipferlia</taxon>
    </lineage>
</organism>
<proteinExistence type="predicted"/>
<dbReference type="Gene3D" id="1.10.225.10">
    <property type="entry name" value="Saposin-like"/>
    <property type="match status" value="1"/>
</dbReference>
<sequence length="140" mass="16087">MDELCVQMFDTQKVALAWCENTYNTILDLEGQGYPSDVACEMMGRCTGVEEQLPRRIHCITCKAMAEELEAVIEDYPDKSIDELKAYMDNECEEMFTDPGEEVWVSYCKTTYNEILDLEGQGYPTDVTCEMLGWCQEEVE</sequence>
<name>A0A9K3D855_9EUKA</name>
<comment type="caution">
    <text evidence="1">The sequence shown here is derived from an EMBL/GenBank/DDBJ whole genome shotgun (WGS) entry which is preliminary data.</text>
</comment>
<dbReference type="SUPFAM" id="SSF47862">
    <property type="entry name" value="Saposin"/>
    <property type="match status" value="1"/>
</dbReference>
<dbReference type="InterPro" id="IPR011001">
    <property type="entry name" value="Saposin-like"/>
</dbReference>
<feature type="non-terminal residue" evidence="1">
    <location>
        <position position="1"/>
    </location>
</feature>
<dbReference type="AlphaFoldDB" id="A0A9K3D855"/>
<evidence type="ECO:0008006" key="3">
    <source>
        <dbReference type="Google" id="ProtNLM"/>
    </source>
</evidence>
<reference evidence="1 2" key="1">
    <citation type="journal article" date="2018" name="PLoS ONE">
        <title>The draft genome of Kipferlia bialata reveals reductive genome evolution in fornicate parasites.</title>
        <authorList>
            <person name="Tanifuji G."/>
            <person name="Takabayashi S."/>
            <person name="Kume K."/>
            <person name="Takagi M."/>
            <person name="Nakayama T."/>
            <person name="Kamikawa R."/>
            <person name="Inagaki Y."/>
            <person name="Hashimoto T."/>
        </authorList>
    </citation>
    <scope>NUCLEOTIDE SEQUENCE [LARGE SCALE GENOMIC DNA]</scope>
    <source>
        <strain evidence="1">NY0173</strain>
    </source>
</reference>
<evidence type="ECO:0000313" key="2">
    <source>
        <dbReference type="Proteomes" id="UP000265618"/>
    </source>
</evidence>
<dbReference type="Proteomes" id="UP000265618">
    <property type="component" value="Unassembled WGS sequence"/>
</dbReference>
<evidence type="ECO:0000313" key="1">
    <source>
        <dbReference type="EMBL" id="GIQ89119.1"/>
    </source>
</evidence>
<keyword evidence="2" id="KW-1185">Reference proteome</keyword>
<accession>A0A9K3D855</accession>
<protein>
    <recommendedName>
        <fullName evidence="3">Saposin B-type domain-containing protein</fullName>
    </recommendedName>
</protein>
<dbReference type="EMBL" id="BDIP01004708">
    <property type="protein sequence ID" value="GIQ89119.1"/>
    <property type="molecule type" value="Genomic_DNA"/>
</dbReference>